<evidence type="ECO:0000313" key="8">
    <source>
        <dbReference type="EMBL" id="OGI48605.1"/>
    </source>
</evidence>
<evidence type="ECO:0000256" key="6">
    <source>
        <dbReference type="SAM" id="Phobius"/>
    </source>
</evidence>
<feature type="transmembrane region" description="Helical" evidence="6">
    <location>
        <begin position="255"/>
        <end position="277"/>
    </location>
</feature>
<dbReference type="GO" id="GO:0012505">
    <property type="term" value="C:endomembrane system"/>
    <property type="evidence" value="ECO:0007669"/>
    <property type="project" value="UniProtKB-SubCell"/>
</dbReference>
<evidence type="ECO:0000256" key="3">
    <source>
        <dbReference type="ARBA" id="ARBA00022692"/>
    </source>
</evidence>
<organism evidence="8 9">
    <name type="scientific">Candidatus Muproteobacteria bacterium RBG_16_65_34</name>
    <dbReference type="NCBI Taxonomy" id="1817760"/>
    <lineage>
        <taxon>Bacteria</taxon>
        <taxon>Pseudomonadati</taxon>
        <taxon>Pseudomonadota</taxon>
        <taxon>Candidatus Muproteobacteria</taxon>
    </lineage>
</organism>
<feature type="transmembrane region" description="Helical" evidence="6">
    <location>
        <begin position="121"/>
        <end position="145"/>
    </location>
</feature>
<proteinExistence type="predicted"/>
<evidence type="ECO:0000256" key="5">
    <source>
        <dbReference type="ARBA" id="ARBA00023136"/>
    </source>
</evidence>
<feature type="transmembrane region" description="Helical" evidence="6">
    <location>
        <begin position="193"/>
        <end position="216"/>
    </location>
</feature>
<keyword evidence="3 6" id="KW-0812">Transmembrane</keyword>
<feature type="transmembrane region" description="Helical" evidence="6">
    <location>
        <begin position="341"/>
        <end position="364"/>
    </location>
</feature>
<feature type="transmembrane region" description="Helical" evidence="6">
    <location>
        <begin position="64"/>
        <end position="85"/>
    </location>
</feature>
<evidence type="ECO:0000256" key="1">
    <source>
        <dbReference type="ARBA" id="ARBA00004127"/>
    </source>
</evidence>
<keyword evidence="4 6" id="KW-1133">Transmembrane helix</keyword>
<comment type="subcellular location">
    <subcellularLocation>
        <location evidence="1">Endomembrane system</location>
        <topology evidence="1">Multi-pass membrane protein</topology>
    </subcellularLocation>
</comment>
<keyword evidence="5 6" id="KW-0472">Membrane</keyword>
<dbReference type="InterPro" id="IPR024671">
    <property type="entry name" value="Atg22-like"/>
</dbReference>
<evidence type="ECO:0000259" key="7">
    <source>
        <dbReference type="PROSITE" id="PS50850"/>
    </source>
</evidence>
<dbReference type="SUPFAM" id="SSF103473">
    <property type="entry name" value="MFS general substrate transporter"/>
    <property type="match status" value="1"/>
</dbReference>
<dbReference type="GO" id="GO:0022857">
    <property type="term" value="F:transmembrane transporter activity"/>
    <property type="evidence" value="ECO:0007669"/>
    <property type="project" value="InterPro"/>
</dbReference>
<feature type="transmembrane region" description="Helical" evidence="6">
    <location>
        <begin position="289"/>
        <end position="309"/>
    </location>
</feature>
<dbReference type="PANTHER" id="PTHR23519:SF1">
    <property type="entry name" value="AUTOPHAGY-RELATED PROTEIN 22"/>
    <property type="match status" value="1"/>
</dbReference>
<dbReference type="Proteomes" id="UP000178885">
    <property type="component" value="Unassembled WGS sequence"/>
</dbReference>
<dbReference type="Pfam" id="PF11700">
    <property type="entry name" value="ATG22"/>
    <property type="match status" value="1"/>
</dbReference>
<dbReference type="InterPro" id="IPR050495">
    <property type="entry name" value="ATG22/LtaA_families"/>
</dbReference>
<dbReference type="AlphaFoldDB" id="A0A1F6TU33"/>
<evidence type="ECO:0000313" key="9">
    <source>
        <dbReference type="Proteomes" id="UP000178885"/>
    </source>
</evidence>
<gene>
    <name evidence="8" type="ORF">A2151_02645</name>
</gene>
<accession>A0A1F6TU33</accession>
<evidence type="ECO:0000256" key="2">
    <source>
        <dbReference type="ARBA" id="ARBA00022448"/>
    </source>
</evidence>
<dbReference type="STRING" id="1817760.A2151_02645"/>
<feature type="transmembrane region" description="Helical" evidence="6">
    <location>
        <begin position="316"/>
        <end position="335"/>
    </location>
</feature>
<sequence length="445" mass="46761">MPREPVNRPATPNPAAPVARREILAWAMYDFANSGYTTVVLTAVFSAYFVGVVAGGAGNGAATLLWTAAMGVTNFLVLASAPVLGAIADRSAYKKRFLAITTAGCVLFTGLLALIGPGDVALGMALIVASAFMFATGENLIAAFLPEIAKTEDMGRISGYGWSLGYFGGMLVLGLCLMYIAWAEARGQGAAQFVPVTMLITAGAFAVAALPTFLWLRERARPQPLPAGAGFVRVGFARVRETLAHARHYRDLFRFLLTLAVYYSGINTVVVLAAVYAQQVMGFGTQETIVMILVVNLTAAAGAFAFGHLQDRLGSVPTLAATLAVWIAALVLAYFTESRAGFWVVANLVGVALGSSQSAGRALVGQFSPPARTAEFFGLWGLAGKLAAIVGPVSYGLVTYFSHGDHRLALLATTVFFIAGFLLLMTVDERRGRAAALTPGEADVA</sequence>
<name>A0A1F6TU33_9PROT</name>
<comment type="caution">
    <text evidence="8">The sequence shown here is derived from an EMBL/GenBank/DDBJ whole genome shotgun (WGS) entry which is preliminary data.</text>
</comment>
<dbReference type="InterPro" id="IPR036259">
    <property type="entry name" value="MFS_trans_sf"/>
</dbReference>
<feature type="transmembrane region" description="Helical" evidence="6">
    <location>
        <begin position="157"/>
        <end position="181"/>
    </location>
</feature>
<feature type="transmembrane region" description="Helical" evidence="6">
    <location>
        <begin position="408"/>
        <end position="427"/>
    </location>
</feature>
<dbReference type="InterPro" id="IPR020846">
    <property type="entry name" value="MFS_dom"/>
</dbReference>
<evidence type="ECO:0000256" key="4">
    <source>
        <dbReference type="ARBA" id="ARBA00022989"/>
    </source>
</evidence>
<feature type="domain" description="Major facilitator superfamily (MFS) profile" evidence="7">
    <location>
        <begin position="253"/>
        <end position="445"/>
    </location>
</feature>
<dbReference type="PROSITE" id="PS50850">
    <property type="entry name" value="MFS"/>
    <property type="match status" value="1"/>
</dbReference>
<feature type="transmembrane region" description="Helical" evidence="6">
    <location>
        <begin position="97"/>
        <end position="115"/>
    </location>
</feature>
<dbReference type="PANTHER" id="PTHR23519">
    <property type="entry name" value="AUTOPHAGY-RELATED PROTEIN 22"/>
    <property type="match status" value="1"/>
</dbReference>
<feature type="transmembrane region" description="Helical" evidence="6">
    <location>
        <begin position="376"/>
        <end position="402"/>
    </location>
</feature>
<feature type="transmembrane region" description="Helical" evidence="6">
    <location>
        <begin position="36"/>
        <end position="58"/>
    </location>
</feature>
<keyword evidence="2" id="KW-0813">Transport</keyword>
<dbReference type="EMBL" id="MFSU01000024">
    <property type="protein sequence ID" value="OGI48605.1"/>
    <property type="molecule type" value="Genomic_DNA"/>
</dbReference>
<protein>
    <submittedName>
        <fullName evidence="8">MFS transporter</fullName>
    </submittedName>
</protein>
<reference evidence="8 9" key="1">
    <citation type="journal article" date="2016" name="Nat. Commun.">
        <title>Thousands of microbial genomes shed light on interconnected biogeochemical processes in an aquifer system.</title>
        <authorList>
            <person name="Anantharaman K."/>
            <person name="Brown C.T."/>
            <person name="Hug L.A."/>
            <person name="Sharon I."/>
            <person name="Castelle C.J."/>
            <person name="Probst A.J."/>
            <person name="Thomas B.C."/>
            <person name="Singh A."/>
            <person name="Wilkins M.J."/>
            <person name="Karaoz U."/>
            <person name="Brodie E.L."/>
            <person name="Williams K.H."/>
            <person name="Hubbard S.S."/>
            <person name="Banfield J.F."/>
        </authorList>
    </citation>
    <scope>NUCLEOTIDE SEQUENCE [LARGE SCALE GENOMIC DNA]</scope>
</reference>
<dbReference type="Gene3D" id="1.20.1250.20">
    <property type="entry name" value="MFS general substrate transporter like domains"/>
    <property type="match status" value="2"/>
</dbReference>